<accession>A0A8J5LII0</accession>
<organism evidence="2 3">
    <name type="scientific">Zingiber officinale</name>
    <name type="common">Ginger</name>
    <name type="synonym">Amomum zingiber</name>
    <dbReference type="NCBI Taxonomy" id="94328"/>
    <lineage>
        <taxon>Eukaryota</taxon>
        <taxon>Viridiplantae</taxon>
        <taxon>Streptophyta</taxon>
        <taxon>Embryophyta</taxon>
        <taxon>Tracheophyta</taxon>
        <taxon>Spermatophyta</taxon>
        <taxon>Magnoliopsida</taxon>
        <taxon>Liliopsida</taxon>
        <taxon>Zingiberales</taxon>
        <taxon>Zingiberaceae</taxon>
        <taxon>Zingiber</taxon>
    </lineage>
</organism>
<dbReference type="GO" id="GO:0003729">
    <property type="term" value="F:mRNA binding"/>
    <property type="evidence" value="ECO:0007669"/>
    <property type="project" value="InterPro"/>
</dbReference>
<dbReference type="PANTHER" id="PTHR31447">
    <property type="entry name" value="HYDROXYPROLINE-RICH GLYCOPROTEIN FAMILY PROTEIN-RELATED"/>
    <property type="match status" value="1"/>
</dbReference>
<evidence type="ECO:0000256" key="1">
    <source>
        <dbReference type="ARBA" id="ARBA00007879"/>
    </source>
</evidence>
<dbReference type="Gene3D" id="2.60.120.590">
    <property type="entry name" value="Alpha-ketoglutarate-dependent dioxygenase AlkB-like"/>
    <property type="match status" value="1"/>
</dbReference>
<dbReference type="PANTHER" id="PTHR31447:SF2">
    <property type="entry name" value="RNA DEMETHYLASE ALKBH10B"/>
    <property type="match status" value="1"/>
</dbReference>
<dbReference type="InterPro" id="IPR037151">
    <property type="entry name" value="AlkB-like_sf"/>
</dbReference>
<name>A0A8J5LII0_ZINOF</name>
<proteinExistence type="inferred from homology"/>
<keyword evidence="3" id="KW-1185">Reference proteome</keyword>
<reference evidence="2 3" key="1">
    <citation type="submission" date="2020-08" db="EMBL/GenBank/DDBJ databases">
        <title>Plant Genome Project.</title>
        <authorList>
            <person name="Zhang R.-G."/>
        </authorList>
    </citation>
    <scope>NUCLEOTIDE SEQUENCE [LARGE SCALE GENOMIC DNA]</scope>
    <source>
        <tissue evidence="2">Rhizome</tissue>
    </source>
</reference>
<evidence type="ECO:0000313" key="3">
    <source>
        <dbReference type="Proteomes" id="UP000734854"/>
    </source>
</evidence>
<gene>
    <name evidence="2" type="ORF">ZIOFF_017351</name>
</gene>
<dbReference type="Proteomes" id="UP000734854">
    <property type="component" value="Unassembled WGS sequence"/>
</dbReference>
<dbReference type="AlphaFoldDB" id="A0A8J5LII0"/>
<sequence length="221" mass="24975">MIRVRPQESPQKGAEMELAAACTLIVHNFLESLVSYAIPCEGRKWSKLPWRGSTFLLTLLISQHSRRGSSSQKVNVVKGLKLYEGIFTDSELHNLVQYINALRHAGTRGELSGETFIFFNKQMKGNKREIIQFGIPLFQPTTEEAASSIGPIPPSLQNIIDNLVLWCIIPDNKKPNSCIINFFNEDDFSQPYFKPPHLELKLQWHLAGLSSAITKETIRVP</sequence>
<dbReference type="InterPro" id="IPR044842">
    <property type="entry name" value="ALKBH9B/ALKBH10B-like"/>
</dbReference>
<dbReference type="GO" id="GO:0032451">
    <property type="term" value="F:demethylase activity"/>
    <property type="evidence" value="ECO:0007669"/>
    <property type="project" value="InterPro"/>
</dbReference>
<comment type="similarity">
    <text evidence="1">Belongs to the alkB family.</text>
</comment>
<evidence type="ECO:0000313" key="2">
    <source>
        <dbReference type="EMBL" id="KAG6520303.1"/>
    </source>
</evidence>
<dbReference type="GO" id="GO:0006402">
    <property type="term" value="P:mRNA catabolic process"/>
    <property type="evidence" value="ECO:0007669"/>
    <property type="project" value="InterPro"/>
</dbReference>
<dbReference type="EMBL" id="JACMSC010000005">
    <property type="protein sequence ID" value="KAG6520303.1"/>
    <property type="molecule type" value="Genomic_DNA"/>
</dbReference>
<protein>
    <submittedName>
        <fullName evidence="2">Uncharacterized protein</fullName>
    </submittedName>
</protein>
<comment type="caution">
    <text evidence="2">The sequence shown here is derived from an EMBL/GenBank/DDBJ whole genome shotgun (WGS) entry which is preliminary data.</text>
</comment>